<protein>
    <recommendedName>
        <fullName evidence="3">DUF19 domain-containing protein</fullName>
    </recommendedName>
</protein>
<dbReference type="AlphaFoldDB" id="A0A0K2VFP7"/>
<accession>A0A0K2VFP7</accession>
<reference evidence="2" key="1">
    <citation type="submission" date="2014-05" db="EMBL/GenBank/DDBJ databases">
        <authorList>
            <person name="Chronopoulou M."/>
        </authorList>
    </citation>
    <scope>NUCLEOTIDE SEQUENCE</scope>
    <source>
        <tissue evidence="2">Whole organism</tissue>
    </source>
</reference>
<feature type="signal peptide" evidence="1">
    <location>
        <begin position="1"/>
        <end position="19"/>
    </location>
</feature>
<organism evidence="2">
    <name type="scientific">Lepeophtheirus salmonis</name>
    <name type="common">Salmon louse</name>
    <name type="synonym">Caligus salmonis</name>
    <dbReference type="NCBI Taxonomy" id="72036"/>
    <lineage>
        <taxon>Eukaryota</taxon>
        <taxon>Metazoa</taxon>
        <taxon>Ecdysozoa</taxon>
        <taxon>Arthropoda</taxon>
        <taxon>Crustacea</taxon>
        <taxon>Multicrustacea</taxon>
        <taxon>Hexanauplia</taxon>
        <taxon>Copepoda</taxon>
        <taxon>Siphonostomatoida</taxon>
        <taxon>Caligidae</taxon>
        <taxon>Lepeophtheirus</taxon>
    </lineage>
</organism>
<evidence type="ECO:0008006" key="3">
    <source>
        <dbReference type="Google" id="ProtNLM"/>
    </source>
</evidence>
<sequence length="261" mass="29412">MFNWKIISVFAYITSFVNAQICSETQVDIEAKKYGQCIAKSNLFDSSRPLQDNVCSIVETEVFCANIFFNTCFSGEANKIGTSNYVDARIQNLIEKVGYDIIPLLMNCEEFNSFANDYLLQVTGSNQCDYFDFKNVLVPESKSCDKQFLKEFEKSITQIPTIQNFKSSTCNLVEQLSEICTKTLTDACFTDEKAKNLRSIQNETVYSPTEKIVQGLDPSFSLQNSCPLISGSIFSPILNVRKKRSANPEGIALTNTLHYEL</sequence>
<proteinExistence type="predicted"/>
<name>A0A0K2VFP7_LEPSM</name>
<keyword evidence="1" id="KW-0732">Signal</keyword>
<evidence type="ECO:0000313" key="2">
    <source>
        <dbReference type="EMBL" id="CDW48751.1"/>
    </source>
</evidence>
<feature type="chain" id="PRO_5005489668" description="DUF19 domain-containing protein" evidence="1">
    <location>
        <begin position="20"/>
        <end position="261"/>
    </location>
</feature>
<dbReference type="EMBL" id="HACA01031390">
    <property type="protein sequence ID" value="CDW48751.1"/>
    <property type="molecule type" value="Transcribed_RNA"/>
</dbReference>
<evidence type="ECO:0000256" key="1">
    <source>
        <dbReference type="SAM" id="SignalP"/>
    </source>
</evidence>